<evidence type="ECO:0000256" key="8">
    <source>
        <dbReference type="SAM" id="MobiDB-lite"/>
    </source>
</evidence>
<keyword evidence="3 7" id="KW-0551">Lipid droplet</keyword>
<proteinExistence type="inferred from homology"/>
<reference evidence="10 11" key="1">
    <citation type="submission" date="2020-06" db="EMBL/GenBank/DDBJ databases">
        <title>Transcriptomic and genomic resources for Thalictrum thalictroides and T. hernandezii: Facilitating candidate gene discovery in an emerging model plant lineage.</title>
        <authorList>
            <person name="Arias T."/>
            <person name="Riano-Pachon D.M."/>
            <person name="Di Stilio V.S."/>
        </authorList>
    </citation>
    <scope>NUCLEOTIDE SEQUENCE [LARGE SCALE GENOMIC DNA]</scope>
    <source>
        <strain evidence="11">cv. WT478/WT964</strain>
        <tissue evidence="10">Leaves</tissue>
    </source>
</reference>
<evidence type="ECO:0000313" key="10">
    <source>
        <dbReference type="EMBL" id="KAF5193364.1"/>
    </source>
</evidence>
<protein>
    <recommendedName>
        <fullName evidence="7">Oleosin</fullName>
    </recommendedName>
</protein>
<feature type="region of interest" description="Disordered" evidence="8">
    <location>
        <begin position="132"/>
        <end position="170"/>
    </location>
</feature>
<dbReference type="GO" id="GO:0010344">
    <property type="term" value="P:seed oilbody biogenesis"/>
    <property type="evidence" value="ECO:0007669"/>
    <property type="project" value="TreeGrafter"/>
</dbReference>
<evidence type="ECO:0000256" key="4">
    <source>
        <dbReference type="ARBA" id="ARBA00022692"/>
    </source>
</evidence>
<keyword evidence="6 9" id="KW-0472">Membrane</keyword>
<comment type="function">
    <text evidence="1">May have a structural role to stabilize the lipid body during desiccation of the seed by preventing coalescence of the oil. Probably interacts with both lipid and phospholipid moieties of lipid bodies. May also provide recognition signals for specific lipase anchorage in lipolysis during seedling growth.</text>
</comment>
<dbReference type="EMBL" id="JABWDY010020139">
    <property type="protein sequence ID" value="KAF5193364.1"/>
    <property type="molecule type" value="Genomic_DNA"/>
</dbReference>
<feature type="transmembrane region" description="Helical" evidence="9">
    <location>
        <begin position="85"/>
        <end position="110"/>
    </location>
</feature>
<accession>A0A7J6W7L4</accession>
<evidence type="ECO:0000313" key="11">
    <source>
        <dbReference type="Proteomes" id="UP000554482"/>
    </source>
</evidence>
<evidence type="ECO:0000256" key="3">
    <source>
        <dbReference type="ARBA" id="ARBA00022677"/>
    </source>
</evidence>
<organism evidence="10 11">
    <name type="scientific">Thalictrum thalictroides</name>
    <name type="common">Rue-anemone</name>
    <name type="synonym">Anemone thalictroides</name>
    <dbReference type="NCBI Taxonomy" id="46969"/>
    <lineage>
        <taxon>Eukaryota</taxon>
        <taxon>Viridiplantae</taxon>
        <taxon>Streptophyta</taxon>
        <taxon>Embryophyta</taxon>
        <taxon>Tracheophyta</taxon>
        <taxon>Spermatophyta</taxon>
        <taxon>Magnoliopsida</taxon>
        <taxon>Ranunculales</taxon>
        <taxon>Ranunculaceae</taxon>
        <taxon>Thalictroideae</taxon>
        <taxon>Thalictrum</taxon>
    </lineage>
</organism>
<feature type="compositionally biased region" description="Low complexity" evidence="8">
    <location>
        <begin position="1"/>
        <end position="16"/>
    </location>
</feature>
<dbReference type="Proteomes" id="UP000554482">
    <property type="component" value="Unassembled WGS sequence"/>
</dbReference>
<gene>
    <name evidence="10" type="ORF">FRX31_017047</name>
</gene>
<keyword evidence="4 9" id="KW-0812">Transmembrane</keyword>
<dbReference type="GO" id="GO:0016020">
    <property type="term" value="C:membrane"/>
    <property type="evidence" value="ECO:0007669"/>
    <property type="project" value="UniProtKB-SubCell"/>
</dbReference>
<evidence type="ECO:0000256" key="9">
    <source>
        <dbReference type="SAM" id="Phobius"/>
    </source>
</evidence>
<dbReference type="AlphaFoldDB" id="A0A7J6W7L4"/>
<keyword evidence="11" id="KW-1185">Reference proteome</keyword>
<dbReference type="InterPro" id="IPR000136">
    <property type="entry name" value="Oleosin"/>
</dbReference>
<sequence length="170" mass="18062">MAEVQQHGQHYGHQQQSPTDAIKSMLPDRGPTASQVIAVVTLFPLGGFLLILAGLTLAGTVVGLAVATPVFILFSPVLVPAALTIGLAVTGFLTSGAFGLTGMSSMAYILNYLRQIFGKIAQQLSEKVQQMPDQMESAKRRVQDTAGHLGQRTKEVGQQTARGTQETART</sequence>
<evidence type="ECO:0000256" key="7">
    <source>
        <dbReference type="RuleBase" id="RU000540"/>
    </source>
</evidence>
<name>A0A7J6W7L4_THATH</name>
<evidence type="ECO:0000256" key="6">
    <source>
        <dbReference type="ARBA" id="ARBA00023136"/>
    </source>
</evidence>
<evidence type="ECO:0000256" key="1">
    <source>
        <dbReference type="ARBA" id="ARBA00002582"/>
    </source>
</evidence>
<evidence type="ECO:0000256" key="5">
    <source>
        <dbReference type="ARBA" id="ARBA00022989"/>
    </source>
</evidence>
<dbReference type="Pfam" id="PF01277">
    <property type="entry name" value="Oleosin"/>
    <property type="match status" value="1"/>
</dbReference>
<comment type="similarity">
    <text evidence="2 7">Belongs to the oleosin family.</text>
</comment>
<comment type="caution">
    <text evidence="10">The sequence shown here is derived from an EMBL/GenBank/DDBJ whole genome shotgun (WGS) entry which is preliminary data.</text>
</comment>
<dbReference type="GO" id="GO:0012511">
    <property type="term" value="C:monolayer-surrounded lipid storage body"/>
    <property type="evidence" value="ECO:0007669"/>
    <property type="project" value="InterPro"/>
</dbReference>
<feature type="transmembrane region" description="Helical" evidence="9">
    <location>
        <begin position="60"/>
        <end position="79"/>
    </location>
</feature>
<dbReference type="GO" id="GO:0019915">
    <property type="term" value="P:lipid storage"/>
    <property type="evidence" value="ECO:0007669"/>
    <property type="project" value="TreeGrafter"/>
</dbReference>
<dbReference type="OrthoDB" id="1929188at2759"/>
<dbReference type="PANTHER" id="PTHR33203:SF44">
    <property type="entry name" value="OLEOSIN 20.3 KDA"/>
    <property type="match status" value="1"/>
</dbReference>
<feature type="compositionally biased region" description="Polar residues" evidence="8">
    <location>
        <begin position="156"/>
        <end position="170"/>
    </location>
</feature>
<dbReference type="GO" id="GO:0050826">
    <property type="term" value="P:response to freezing"/>
    <property type="evidence" value="ECO:0007669"/>
    <property type="project" value="TreeGrafter"/>
</dbReference>
<dbReference type="PROSITE" id="PS00811">
    <property type="entry name" value="OLEOSINS"/>
    <property type="match status" value="1"/>
</dbReference>
<feature type="transmembrane region" description="Helical" evidence="9">
    <location>
        <begin position="33"/>
        <end position="53"/>
    </location>
</feature>
<feature type="region of interest" description="Disordered" evidence="8">
    <location>
        <begin position="1"/>
        <end position="25"/>
    </location>
</feature>
<comment type="subcellular location">
    <subcellularLocation>
        <location evidence="7">Lipid droplet</location>
    </subcellularLocation>
    <subcellularLocation>
        <location evidence="7">Membrane</location>
        <topology evidence="7">Multi-pass membrane protein</topology>
    </subcellularLocation>
</comment>
<dbReference type="PANTHER" id="PTHR33203">
    <property type="entry name" value="OLEOSIN"/>
    <property type="match status" value="1"/>
</dbReference>
<keyword evidence="5 9" id="KW-1133">Transmembrane helix</keyword>
<evidence type="ECO:0000256" key="2">
    <source>
        <dbReference type="ARBA" id="ARBA00010858"/>
    </source>
</evidence>